<dbReference type="SUPFAM" id="SSF101821">
    <property type="entry name" value="Aminopeptidase/glucanase lid domain"/>
    <property type="match status" value="1"/>
</dbReference>
<dbReference type="Pfam" id="PF05343">
    <property type="entry name" value="Peptidase_M42"/>
    <property type="match status" value="1"/>
</dbReference>
<organism evidence="6">
    <name type="scientific">bioreactor metagenome</name>
    <dbReference type="NCBI Taxonomy" id="1076179"/>
    <lineage>
        <taxon>unclassified sequences</taxon>
        <taxon>metagenomes</taxon>
        <taxon>ecological metagenomes</taxon>
    </lineage>
</organism>
<dbReference type="SUPFAM" id="SSF53187">
    <property type="entry name" value="Zn-dependent exopeptidases"/>
    <property type="match status" value="1"/>
</dbReference>
<dbReference type="InterPro" id="IPR051464">
    <property type="entry name" value="Peptidase_M42_aminopept"/>
</dbReference>
<dbReference type="PANTHER" id="PTHR32481:SF0">
    <property type="entry name" value="AMINOPEPTIDASE YPDE-RELATED"/>
    <property type="match status" value="1"/>
</dbReference>
<dbReference type="GO" id="GO:0006508">
    <property type="term" value="P:proteolysis"/>
    <property type="evidence" value="ECO:0007669"/>
    <property type="project" value="UniProtKB-KW"/>
</dbReference>
<dbReference type="GO" id="GO:0046872">
    <property type="term" value="F:metal ion binding"/>
    <property type="evidence" value="ECO:0007669"/>
    <property type="project" value="UniProtKB-KW"/>
</dbReference>
<accession>A0A644XHK6</accession>
<dbReference type="AlphaFoldDB" id="A0A644XHK6"/>
<dbReference type="EMBL" id="VSSQ01002144">
    <property type="protein sequence ID" value="MPM13604.1"/>
    <property type="molecule type" value="Genomic_DNA"/>
</dbReference>
<dbReference type="PIRSF" id="PIRSF001123">
    <property type="entry name" value="PepA_GA"/>
    <property type="match status" value="1"/>
</dbReference>
<evidence type="ECO:0000256" key="4">
    <source>
        <dbReference type="ARBA" id="ARBA00022723"/>
    </source>
</evidence>
<reference evidence="6" key="1">
    <citation type="submission" date="2019-08" db="EMBL/GenBank/DDBJ databases">
        <authorList>
            <person name="Kucharzyk K."/>
            <person name="Murdoch R.W."/>
            <person name="Higgins S."/>
            <person name="Loffler F."/>
        </authorList>
    </citation>
    <scope>NUCLEOTIDE SEQUENCE</scope>
</reference>
<protein>
    <submittedName>
        <fullName evidence="6">Putative aminopeptidase YsdC</fullName>
        <ecNumber evidence="6">3.4.11.-</ecNumber>
    </submittedName>
</protein>
<evidence type="ECO:0000313" key="6">
    <source>
        <dbReference type="EMBL" id="MPM13604.1"/>
    </source>
</evidence>
<dbReference type="InterPro" id="IPR008007">
    <property type="entry name" value="Peptidase_M42"/>
</dbReference>
<keyword evidence="4" id="KW-0479">Metal-binding</keyword>
<keyword evidence="3" id="KW-0645">Protease</keyword>
<gene>
    <name evidence="6" type="primary">ysdC_14</name>
    <name evidence="6" type="ORF">SDC9_59962</name>
</gene>
<proteinExistence type="inferred from homology"/>
<dbReference type="Gene3D" id="3.40.630.10">
    <property type="entry name" value="Zn peptidases"/>
    <property type="match status" value="1"/>
</dbReference>
<sequence length="358" mass="39111">MNTQDLIQSIKRISDANGISGFEDEVLHVIRAEGAGLGTFEEDRIRNLYLYRHENKAGRPIVQLNAHTDEVGFMVKAIRPDGMIEFITIGGWIPTNVPAHMVRILNKDGVYVPAVVASKPPHFMSEAEKKAPLEITNLVLDVGASSSEEVIKEYRIGIAAPVVPEVSCTFDEKHGLFIGKAFDCRIGCASTLATLKELQGMDLKVNLVGDFSSQEEVGTRGSIVSANTIKADLAIVFEGCPADDTVVPSYQAQTCLKKGPMLRHIDSRMITNPRFQRYALNLAQELGIPVQEAVRSAGATNGAPIHLAHDGIPAIVIGVPVRYAHTHYGISTLFDVEQAVRLAKEILLRMDSKTIRSF</sequence>
<dbReference type="GO" id="GO:0004177">
    <property type="term" value="F:aminopeptidase activity"/>
    <property type="evidence" value="ECO:0007669"/>
    <property type="project" value="UniProtKB-KW"/>
</dbReference>
<evidence type="ECO:0000256" key="2">
    <source>
        <dbReference type="ARBA" id="ARBA00022438"/>
    </source>
</evidence>
<dbReference type="InterPro" id="IPR023367">
    <property type="entry name" value="Peptidase_M42_dom2"/>
</dbReference>
<evidence type="ECO:0000256" key="3">
    <source>
        <dbReference type="ARBA" id="ARBA00022670"/>
    </source>
</evidence>
<dbReference type="EC" id="3.4.11.-" evidence="6"/>
<dbReference type="Gene3D" id="2.40.30.40">
    <property type="entry name" value="Peptidase M42, domain 2"/>
    <property type="match status" value="1"/>
</dbReference>
<evidence type="ECO:0000256" key="1">
    <source>
        <dbReference type="ARBA" id="ARBA00006272"/>
    </source>
</evidence>
<keyword evidence="2 6" id="KW-0031">Aminopeptidase</keyword>
<evidence type="ECO:0000256" key="5">
    <source>
        <dbReference type="ARBA" id="ARBA00022801"/>
    </source>
</evidence>
<name>A0A644XHK6_9ZZZZ</name>
<comment type="caution">
    <text evidence="6">The sequence shown here is derived from an EMBL/GenBank/DDBJ whole genome shotgun (WGS) entry which is preliminary data.</text>
</comment>
<dbReference type="PANTHER" id="PTHR32481">
    <property type="entry name" value="AMINOPEPTIDASE"/>
    <property type="match status" value="1"/>
</dbReference>
<comment type="similarity">
    <text evidence="1">Belongs to the peptidase M42 family.</text>
</comment>
<keyword evidence="5 6" id="KW-0378">Hydrolase</keyword>